<evidence type="ECO:0000256" key="2">
    <source>
        <dbReference type="ARBA" id="ARBA00004555"/>
    </source>
</evidence>
<dbReference type="PANTHER" id="PTHR12276">
    <property type="entry name" value="EPSIN/ENT-RELATED"/>
    <property type="match status" value="1"/>
</dbReference>
<dbReference type="GO" id="GO:0030125">
    <property type="term" value="C:clathrin vesicle coat"/>
    <property type="evidence" value="ECO:0007669"/>
    <property type="project" value="TreeGrafter"/>
</dbReference>
<comment type="similarity">
    <text evidence="3">Belongs to the epsin family.</text>
</comment>
<dbReference type="InterPro" id="IPR013809">
    <property type="entry name" value="ENTH"/>
</dbReference>
<dbReference type="CDD" id="cd03571">
    <property type="entry name" value="ENTH"/>
    <property type="match status" value="1"/>
</dbReference>
<evidence type="ECO:0000313" key="8">
    <source>
        <dbReference type="EMBL" id="KAJ6723679.1"/>
    </source>
</evidence>
<dbReference type="GO" id="GO:0005794">
    <property type="term" value="C:Golgi apparatus"/>
    <property type="evidence" value="ECO:0007669"/>
    <property type="project" value="UniProtKB-SubCell"/>
</dbReference>
<proteinExistence type="inferred from homology"/>
<dbReference type="SUPFAM" id="SSF48464">
    <property type="entry name" value="ENTH/VHS domain"/>
    <property type="match status" value="1"/>
</dbReference>
<feature type="domain" description="ENTH" evidence="7">
    <location>
        <begin position="18"/>
        <end position="150"/>
    </location>
</feature>
<evidence type="ECO:0000256" key="4">
    <source>
        <dbReference type="ARBA" id="ARBA00023034"/>
    </source>
</evidence>
<feature type="compositionally biased region" description="Basic and acidic residues" evidence="6">
    <location>
        <begin position="176"/>
        <end position="236"/>
    </location>
</feature>
<dbReference type="FunFam" id="1.25.40.90:FF:000006">
    <property type="entry name" value="Clathrin interactor 1"/>
    <property type="match status" value="1"/>
</dbReference>
<comment type="subcellular location">
    <subcellularLocation>
        <location evidence="1">Cytoplasmic vesicle</location>
        <location evidence="1">Clathrin-coated vesicle</location>
    </subcellularLocation>
    <subcellularLocation>
        <location evidence="2">Golgi apparatus</location>
    </subcellularLocation>
</comment>
<evidence type="ECO:0000256" key="6">
    <source>
        <dbReference type="SAM" id="MobiDB-lite"/>
    </source>
</evidence>
<feature type="compositionally biased region" description="Basic and acidic residues" evidence="6">
    <location>
        <begin position="250"/>
        <end position="291"/>
    </location>
</feature>
<feature type="region of interest" description="Disordered" evidence="6">
    <location>
        <begin position="154"/>
        <end position="358"/>
    </location>
</feature>
<comment type="caution">
    <text evidence="8">The sequence shown here is derived from an EMBL/GenBank/DDBJ whole genome shotgun (WGS) entry which is preliminary data.</text>
</comment>
<dbReference type="GO" id="GO:0030276">
    <property type="term" value="F:clathrin binding"/>
    <property type="evidence" value="ECO:0007669"/>
    <property type="project" value="TreeGrafter"/>
</dbReference>
<evidence type="ECO:0000256" key="1">
    <source>
        <dbReference type="ARBA" id="ARBA00004132"/>
    </source>
</evidence>
<dbReference type="GO" id="GO:0005886">
    <property type="term" value="C:plasma membrane"/>
    <property type="evidence" value="ECO:0007669"/>
    <property type="project" value="TreeGrafter"/>
</dbReference>
<keyword evidence="5" id="KW-0968">Cytoplasmic vesicle</keyword>
<accession>A0A9Q0U571</accession>
<dbReference type="SMART" id="SM00273">
    <property type="entry name" value="ENTH"/>
    <property type="match status" value="1"/>
</dbReference>
<dbReference type="EMBL" id="JAPFFM010000013">
    <property type="protein sequence ID" value="KAJ6723679.1"/>
    <property type="molecule type" value="Genomic_DNA"/>
</dbReference>
<dbReference type="Gene3D" id="1.25.40.90">
    <property type="match status" value="1"/>
</dbReference>
<dbReference type="GO" id="GO:0005768">
    <property type="term" value="C:endosome"/>
    <property type="evidence" value="ECO:0007669"/>
    <property type="project" value="TreeGrafter"/>
</dbReference>
<name>A0A9Q0U571_9ROSI</name>
<protein>
    <submittedName>
        <fullName evidence="8">CLATHRIN INTERACTOR EPSIN 2-RELATED</fullName>
    </submittedName>
</protein>
<gene>
    <name evidence="8" type="ORF">OIU74_008110</name>
</gene>
<dbReference type="Proteomes" id="UP001151752">
    <property type="component" value="Chromosome 14"/>
</dbReference>
<dbReference type="GO" id="GO:0006897">
    <property type="term" value="P:endocytosis"/>
    <property type="evidence" value="ECO:0007669"/>
    <property type="project" value="TreeGrafter"/>
</dbReference>
<sequence length="768" mass="81675">MKKVFGQTVRDFKREVNKKVLKVPSIEQKVLDATSNEPWGPHGSLLADIAQASRNYHECQIIMAVLWKRINDTGKNWRHVYKALTVLEYLVAYGSERVIDEIKEHSYQISALSDFQYVDSSGKDQGNNVRKKSQSLVVLVNDKERIIEAREKAAANRDKFRNASPGGMYRSGSYDDDGRYGNRDEDRNGYGYGKEKEYNYRDDDRYGKYGDSYGRDGDHNGEERYERDGYRDDDNQGRSQSIDGYGSRSRSSDRDREHAFDDDGHSSSRGARADDQSHDGSIAKRLDRKFSEQNIGGPPGYEEALSESRSPAHSERNGEALAAPAPAASSPPAPRSFSPPTFNAASPPPSNPGIENNSAVASAFPADQEAEVADEFDPRGPISAAPAATSVQTASAFTMTSNNAEMDLLGSLSDVFTPNPLAIMPAPSVMTTPEADAQTNFSGSTFAATQSASNVMNQAFEDPFGDTPFKATPTDAFSAQQPTSSAALFQPTMNQNTEMPPAVAPPNGDTFSNILPPSGPSAVASQTGYSLTSGQHPQPGGSVYGNFYSSAGNMLGQWCSFNSGNLLPQQGSLAIVPQPSKDKFETKSTVWADTLSRGLVNLNICGPKTNPLADIGVDFDALNRKEKRMEKQPMTPVVSTISMGKAMGSGTGLGRAGAGALRPAPNLTIGSGMGMGGGVNTGMGMGMGGGPGSGISMGGYGGIHQPVGAGTGVGMNAGMNMGMMQGGQMPPGSTMPGGYIPMMGTGGYPSQQPYGGYPSQQPYGGGYR</sequence>
<evidence type="ECO:0000256" key="3">
    <source>
        <dbReference type="ARBA" id="ARBA00010130"/>
    </source>
</evidence>
<dbReference type="GO" id="GO:0005543">
    <property type="term" value="F:phospholipid binding"/>
    <property type="evidence" value="ECO:0007669"/>
    <property type="project" value="TreeGrafter"/>
</dbReference>
<reference evidence="8" key="2">
    <citation type="journal article" date="2023" name="Int. J. Mol. Sci.">
        <title>De Novo Assembly and Annotation of 11 Diverse Shrub Willow (Salix) Genomes Reveals Novel Gene Organization in Sex-Linked Regions.</title>
        <authorList>
            <person name="Hyden B."/>
            <person name="Feng K."/>
            <person name="Yates T.B."/>
            <person name="Jawdy S."/>
            <person name="Cereghino C."/>
            <person name="Smart L.B."/>
            <person name="Muchero W."/>
        </authorList>
    </citation>
    <scope>NUCLEOTIDE SEQUENCE</scope>
    <source>
        <tissue evidence="8">Shoot tip</tissue>
    </source>
</reference>
<keyword evidence="4" id="KW-0333">Golgi apparatus</keyword>
<keyword evidence="9" id="KW-1185">Reference proteome</keyword>
<feature type="region of interest" description="Disordered" evidence="6">
    <location>
        <begin position="368"/>
        <end position="387"/>
    </location>
</feature>
<evidence type="ECO:0000259" key="7">
    <source>
        <dbReference type="PROSITE" id="PS50942"/>
    </source>
</evidence>
<dbReference type="PROSITE" id="PS50942">
    <property type="entry name" value="ENTH"/>
    <property type="match status" value="1"/>
</dbReference>
<organism evidence="8 9">
    <name type="scientific">Salix koriyanagi</name>
    <dbReference type="NCBI Taxonomy" id="2511006"/>
    <lineage>
        <taxon>Eukaryota</taxon>
        <taxon>Viridiplantae</taxon>
        <taxon>Streptophyta</taxon>
        <taxon>Embryophyta</taxon>
        <taxon>Tracheophyta</taxon>
        <taxon>Spermatophyta</taxon>
        <taxon>Magnoliopsida</taxon>
        <taxon>eudicotyledons</taxon>
        <taxon>Gunneridae</taxon>
        <taxon>Pentapetalae</taxon>
        <taxon>rosids</taxon>
        <taxon>fabids</taxon>
        <taxon>Malpighiales</taxon>
        <taxon>Salicaceae</taxon>
        <taxon>Saliceae</taxon>
        <taxon>Salix</taxon>
    </lineage>
</organism>
<dbReference type="PANTHER" id="PTHR12276:SF91">
    <property type="entry name" value="CLATHRIN INTERACTOR EPSIN 2-RELATED"/>
    <property type="match status" value="1"/>
</dbReference>
<dbReference type="InterPro" id="IPR008942">
    <property type="entry name" value="ENTH_VHS"/>
</dbReference>
<evidence type="ECO:0000256" key="5">
    <source>
        <dbReference type="ARBA" id="ARBA00023329"/>
    </source>
</evidence>
<dbReference type="AlphaFoldDB" id="A0A9Q0U571"/>
<dbReference type="Pfam" id="PF01417">
    <property type="entry name" value="ENTH"/>
    <property type="match status" value="1"/>
</dbReference>
<reference evidence="8" key="1">
    <citation type="submission" date="2022-11" db="EMBL/GenBank/DDBJ databases">
        <authorList>
            <person name="Hyden B.L."/>
            <person name="Feng K."/>
            <person name="Yates T."/>
            <person name="Jawdy S."/>
            <person name="Smart L.B."/>
            <person name="Muchero W."/>
        </authorList>
    </citation>
    <scope>NUCLEOTIDE SEQUENCE</scope>
    <source>
        <tissue evidence="8">Shoot tip</tissue>
    </source>
</reference>
<evidence type="ECO:0000313" key="9">
    <source>
        <dbReference type="Proteomes" id="UP001151752"/>
    </source>
</evidence>